<evidence type="ECO:0000313" key="2">
    <source>
        <dbReference type="EMBL" id="KAF2323727.1"/>
    </source>
</evidence>
<sequence>MENRVEMIERNMAILKEEILQLRTERDCKLNDLWEEMSQALEKMDAIKGLLTCLVKGKSTHEELEGASASNLQGETSDPRVAKRNMGISAKRRSPNMTWEKLSAEILQRYGDDVFANPVERLAAVKQ</sequence>
<dbReference type="EMBL" id="JAAGAX010000002">
    <property type="protein sequence ID" value="KAF2323727.1"/>
    <property type="molecule type" value="Genomic_DNA"/>
</dbReference>
<proteinExistence type="predicted"/>
<organism evidence="2 3">
    <name type="scientific">Hevea brasiliensis</name>
    <name type="common">Para rubber tree</name>
    <name type="synonym">Siphonia brasiliensis</name>
    <dbReference type="NCBI Taxonomy" id="3981"/>
    <lineage>
        <taxon>Eukaryota</taxon>
        <taxon>Viridiplantae</taxon>
        <taxon>Streptophyta</taxon>
        <taxon>Embryophyta</taxon>
        <taxon>Tracheophyta</taxon>
        <taxon>Spermatophyta</taxon>
        <taxon>Magnoliopsida</taxon>
        <taxon>eudicotyledons</taxon>
        <taxon>Gunneridae</taxon>
        <taxon>Pentapetalae</taxon>
        <taxon>rosids</taxon>
        <taxon>fabids</taxon>
        <taxon>Malpighiales</taxon>
        <taxon>Euphorbiaceae</taxon>
        <taxon>Crotonoideae</taxon>
        <taxon>Micrandreae</taxon>
        <taxon>Hevea</taxon>
    </lineage>
</organism>
<protein>
    <submittedName>
        <fullName evidence="2">Uncharacterized protein</fullName>
    </submittedName>
</protein>
<comment type="caution">
    <text evidence="2">The sequence shown here is derived from an EMBL/GenBank/DDBJ whole genome shotgun (WGS) entry which is preliminary data.</text>
</comment>
<evidence type="ECO:0000313" key="3">
    <source>
        <dbReference type="Proteomes" id="UP000467840"/>
    </source>
</evidence>
<feature type="region of interest" description="Disordered" evidence="1">
    <location>
        <begin position="64"/>
        <end position="94"/>
    </location>
</feature>
<dbReference type="AlphaFoldDB" id="A0A6A6NF12"/>
<evidence type="ECO:0000256" key="1">
    <source>
        <dbReference type="SAM" id="MobiDB-lite"/>
    </source>
</evidence>
<dbReference type="Proteomes" id="UP000467840">
    <property type="component" value="Chromosome 11"/>
</dbReference>
<accession>A0A6A6NF12</accession>
<gene>
    <name evidence="2" type="ORF">GH714_036730</name>
</gene>
<reference evidence="2 3" key="1">
    <citation type="journal article" date="2020" name="Mol. Plant">
        <title>The Chromosome-Based Rubber Tree Genome Provides New Insights into Spurge Genome Evolution and Rubber Biosynthesis.</title>
        <authorList>
            <person name="Liu J."/>
            <person name="Shi C."/>
            <person name="Shi C.C."/>
            <person name="Li W."/>
            <person name="Zhang Q.J."/>
            <person name="Zhang Y."/>
            <person name="Li K."/>
            <person name="Lu H.F."/>
            <person name="Shi C."/>
            <person name="Zhu S.T."/>
            <person name="Xiao Z.Y."/>
            <person name="Nan H."/>
            <person name="Yue Y."/>
            <person name="Zhu X.G."/>
            <person name="Wu Y."/>
            <person name="Hong X.N."/>
            <person name="Fan G.Y."/>
            <person name="Tong Y."/>
            <person name="Zhang D."/>
            <person name="Mao C.L."/>
            <person name="Liu Y.L."/>
            <person name="Hao S.J."/>
            <person name="Liu W.Q."/>
            <person name="Lv M.Q."/>
            <person name="Zhang H.B."/>
            <person name="Liu Y."/>
            <person name="Hu-Tang G.R."/>
            <person name="Wang J.P."/>
            <person name="Wang J.H."/>
            <person name="Sun Y.H."/>
            <person name="Ni S.B."/>
            <person name="Chen W.B."/>
            <person name="Zhang X.C."/>
            <person name="Jiao Y.N."/>
            <person name="Eichler E.E."/>
            <person name="Li G.H."/>
            <person name="Liu X."/>
            <person name="Gao L.Z."/>
        </authorList>
    </citation>
    <scope>NUCLEOTIDE SEQUENCE [LARGE SCALE GENOMIC DNA]</scope>
    <source>
        <strain evidence="3">cv. GT1</strain>
        <tissue evidence="2">Leaf</tissue>
    </source>
</reference>
<name>A0A6A6NF12_HEVBR</name>
<keyword evidence="3" id="KW-1185">Reference proteome</keyword>